<protein>
    <recommendedName>
        <fullName evidence="1">Flagellar assembly protein T N-terminal domain-containing protein</fullName>
    </recommendedName>
</protein>
<dbReference type="InterPro" id="IPR038180">
    <property type="entry name" value="FlgT_N_sf"/>
</dbReference>
<dbReference type="EMBL" id="SODA01000002">
    <property type="protein sequence ID" value="TDW07252.1"/>
    <property type="molecule type" value="Genomic_DNA"/>
</dbReference>
<comment type="caution">
    <text evidence="2">The sequence shown here is derived from an EMBL/GenBank/DDBJ whole genome shotgun (WGS) entry which is preliminary data.</text>
</comment>
<evidence type="ECO:0000313" key="3">
    <source>
        <dbReference type="Proteomes" id="UP000294697"/>
    </source>
</evidence>
<accession>A0A4R7Z7Z0</accession>
<name>A0A4R7Z7Z0_9FIRM</name>
<evidence type="ECO:0000313" key="2">
    <source>
        <dbReference type="EMBL" id="TDW07252.1"/>
    </source>
</evidence>
<feature type="domain" description="Flagellar assembly protein T N-terminal" evidence="1">
    <location>
        <begin position="19"/>
        <end position="104"/>
    </location>
</feature>
<dbReference type="Proteomes" id="UP000294697">
    <property type="component" value="Unassembled WGS sequence"/>
</dbReference>
<dbReference type="Pfam" id="PF16548">
    <property type="entry name" value="FlgT_N"/>
    <property type="match status" value="1"/>
</dbReference>
<organism evidence="2 3">
    <name type="scientific">Halanaerobium saccharolyticum</name>
    <dbReference type="NCBI Taxonomy" id="43595"/>
    <lineage>
        <taxon>Bacteria</taxon>
        <taxon>Bacillati</taxon>
        <taxon>Bacillota</taxon>
        <taxon>Clostridia</taxon>
        <taxon>Halanaerobiales</taxon>
        <taxon>Halanaerobiaceae</taxon>
        <taxon>Halanaerobium</taxon>
    </lineage>
</organism>
<evidence type="ECO:0000259" key="1">
    <source>
        <dbReference type="Pfam" id="PF16548"/>
    </source>
</evidence>
<sequence length="394" mass="43701">MIILILIIVISPLTRAEEVTVSTEADITAGAELARREALQNAFLEAVQKAAGNYINKSILVENSQLISRRIFSKAEGYVSSYQILEESAAEGIYQLKIKAEVTSKLFSDLEELKMIIKTQTSNPRILLLMDDAQIETLTRTSVNEFQAEVAAIERSLGAISGVNPNAARIQQFLKNELQQLGFELAAGDIENIFLNSLGSSEQWQQNAPKLLTSSKRKWPFELLITGKHDSVRLGEKEFSFGPLIIQGVESSFSVYSAQTGEKLKEIKFTEKAYAEDPNRALEIAVEKVGSSGAVRLTEELMPLINLNSGQKSLKLKVNNLASYGDLTSLEKVIKKLEGIKSFKLHSFADNSASYILNVMQSTDVLAERFNNEEEFPLKIMELGPDYLELTANL</sequence>
<proteinExistence type="predicted"/>
<reference evidence="2 3" key="1">
    <citation type="submission" date="2019-03" db="EMBL/GenBank/DDBJ databases">
        <title>Subsurface microbial communities from deep shales in Ohio and West Virginia, USA.</title>
        <authorList>
            <person name="Wrighton K."/>
        </authorList>
    </citation>
    <scope>NUCLEOTIDE SEQUENCE [LARGE SCALE GENOMIC DNA]</scope>
    <source>
        <strain evidence="2 3">MSL9.2</strain>
    </source>
</reference>
<dbReference type="AlphaFoldDB" id="A0A4R7Z7Z0"/>
<dbReference type="InterPro" id="IPR032370">
    <property type="entry name" value="FlgT_N"/>
</dbReference>
<dbReference type="RefSeq" id="WP_111572088.1">
    <property type="nucleotide sequence ID" value="NZ_SODA01000002.1"/>
</dbReference>
<gene>
    <name evidence="2" type="ORF">C8C77_10252</name>
</gene>
<dbReference type="Gene3D" id="3.30.1660.40">
    <property type="entry name" value="FlgT, N-terminal domain"/>
    <property type="match status" value="1"/>
</dbReference>